<dbReference type="InterPro" id="IPR050079">
    <property type="entry name" value="DEAD_box_RNA_helicase"/>
</dbReference>
<dbReference type="PANTHER" id="PTHR47959">
    <property type="entry name" value="ATP-DEPENDENT RNA HELICASE RHLE-RELATED"/>
    <property type="match status" value="1"/>
</dbReference>
<comment type="catalytic activity">
    <reaction evidence="7">
        <text>ATP + H2O = ADP + phosphate + H(+)</text>
        <dbReference type="Rhea" id="RHEA:13065"/>
        <dbReference type="ChEBI" id="CHEBI:15377"/>
        <dbReference type="ChEBI" id="CHEBI:15378"/>
        <dbReference type="ChEBI" id="CHEBI:30616"/>
        <dbReference type="ChEBI" id="CHEBI:43474"/>
        <dbReference type="ChEBI" id="CHEBI:456216"/>
        <dbReference type="EC" id="3.6.4.13"/>
    </reaction>
</comment>
<feature type="domain" description="Helicase C-terminal" evidence="8">
    <location>
        <begin position="129"/>
        <end position="307"/>
    </location>
</feature>
<keyword evidence="2" id="KW-0547">Nucleotide-binding</keyword>
<reference evidence="9" key="1">
    <citation type="submission" date="2020-11" db="EMBL/GenBank/DDBJ databases">
        <authorList>
            <person name="Tran Van P."/>
        </authorList>
    </citation>
    <scope>NUCLEOTIDE SEQUENCE</scope>
</reference>
<dbReference type="GO" id="GO:0005524">
    <property type="term" value="F:ATP binding"/>
    <property type="evidence" value="ECO:0007669"/>
    <property type="project" value="UniProtKB-KW"/>
</dbReference>
<dbReference type="GO" id="GO:0005829">
    <property type="term" value="C:cytosol"/>
    <property type="evidence" value="ECO:0007669"/>
    <property type="project" value="TreeGrafter"/>
</dbReference>
<name>A0A7R9IKX8_9NEOP</name>
<evidence type="ECO:0000256" key="2">
    <source>
        <dbReference type="ARBA" id="ARBA00022741"/>
    </source>
</evidence>
<evidence type="ECO:0000313" key="9">
    <source>
        <dbReference type="EMBL" id="CAD7460298.1"/>
    </source>
</evidence>
<dbReference type="SUPFAM" id="SSF52540">
    <property type="entry name" value="P-loop containing nucleoside triphosphate hydrolases"/>
    <property type="match status" value="1"/>
</dbReference>
<sequence length="418" mass="47769">MPKTEIRVRSRLSGQRTMWPPKRVTWIAVKLLLVLTVSILAQKCLIKLILDIVELLRKYKQCVYSYLPQVYQAILASATLSEDVLTLKKLVLHNPVTLKLEEPDLAPATQLSHYHLYAQENQKATILYALLKLRLVTGKTIIFVNTVDKCYKLKLFLQQFAIPTCVLNSELPAAIRCLAVNHFNQGVYDIIIASDEKALMEPHAFRAIKKKGVKLKRRKDKESGVARGIDFQCVSNVINFDFPLDVNSYIHRAGRTARGNNQASYTFISPLFQSKAYQFKLEELESFNYRANDAWRAVTRTAVREARLKEIKQEIFNCRKLQGHFFDNPRDLQSLRHDKALHTVKVQSQLSNVPDYIVPTALKRVAGLSNSKKRRAPPSTKAPAKIRYQAIKNNPLLNMELSGTTSKKKKRKNIINNS</sequence>
<dbReference type="PROSITE" id="PS51194">
    <property type="entry name" value="HELICASE_CTER"/>
    <property type="match status" value="1"/>
</dbReference>
<dbReference type="PANTHER" id="PTHR47959:SF21">
    <property type="entry name" value="DEAD-BOX HELICASE 56"/>
    <property type="match status" value="1"/>
</dbReference>
<dbReference type="SMART" id="SM00490">
    <property type="entry name" value="HELICc"/>
    <property type="match status" value="1"/>
</dbReference>
<evidence type="ECO:0000256" key="7">
    <source>
        <dbReference type="ARBA" id="ARBA00047984"/>
    </source>
</evidence>
<evidence type="ECO:0000256" key="5">
    <source>
        <dbReference type="ARBA" id="ARBA00022840"/>
    </source>
</evidence>
<dbReference type="EC" id="3.6.4.13" evidence="1"/>
<keyword evidence="6" id="KW-0694">RNA-binding</keyword>
<dbReference type="CDD" id="cd18787">
    <property type="entry name" value="SF2_C_DEAD"/>
    <property type="match status" value="1"/>
</dbReference>
<proteinExistence type="predicted"/>
<dbReference type="AlphaFoldDB" id="A0A7R9IKX8"/>
<gene>
    <name evidence="9" type="ORF">TTEB3V08_LOCUS8233</name>
</gene>
<organism evidence="9">
    <name type="scientific">Timema tahoe</name>
    <dbReference type="NCBI Taxonomy" id="61484"/>
    <lineage>
        <taxon>Eukaryota</taxon>
        <taxon>Metazoa</taxon>
        <taxon>Ecdysozoa</taxon>
        <taxon>Arthropoda</taxon>
        <taxon>Hexapoda</taxon>
        <taxon>Insecta</taxon>
        <taxon>Pterygota</taxon>
        <taxon>Neoptera</taxon>
        <taxon>Polyneoptera</taxon>
        <taxon>Phasmatodea</taxon>
        <taxon>Timematodea</taxon>
        <taxon>Timematoidea</taxon>
        <taxon>Timematidae</taxon>
        <taxon>Timema</taxon>
    </lineage>
</organism>
<keyword evidence="4" id="KW-0347">Helicase</keyword>
<protein>
    <recommendedName>
        <fullName evidence="1">RNA helicase</fullName>
        <ecNumber evidence="1">3.6.4.13</ecNumber>
    </recommendedName>
</protein>
<evidence type="ECO:0000256" key="4">
    <source>
        <dbReference type="ARBA" id="ARBA00022806"/>
    </source>
</evidence>
<dbReference type="GO" id="GO:0016787">
    <property type="term" value="F:hydrolase activity"/>
    <property type="evidence" value="ECO:0007669"/>
    <property type="project" value="UniProtKB-KW"/>
</dbReference>
<dbReference type="GO" id="GO:0003724">
    <property type="term" value="F:RNA helicase activity"/>
    <property type="evidence" value="ECO:0007669"/>
    <property type="project" value="UniProtKB-EC"/>
</dbReference>
<dbReference type="Pfam" id="PF00271">
    <property type="entry name" value="Helicase_C"/>
    <property type="match status" value="1"/>
</dbReference>
<keyword evidence="3" id="KW-0378">Hydrolase</keyword>
<accession>A0A7R9IKX8</accession>
<evidence type="ECO:0000259" key="8">
    <source>
        <dbReference type="PROSITE" id="PS51194"/>
    </source>
</evidence>
<evidence type="ECO:0000256" key="3">
    <source>
        <dbReference type="ARBA" id="ARBA00022801"/>
    </source>
</evidence>
<keyword evidence="5" id="KW-0067">ATP-binding</keyword>
<dbReference type="Gene3D" id="3.40.50.300">
    <property type="entry name" value="P-loop containing nucleotide triphosphate hydrolases"/>
    <property type="match status" value="1"/>
</dbReference>
<evidence type="ECO:0000256" key="6">
    <source>
        <dbReference type="ARBA" id="ARBA00022884"/>
    </source>
</evidence>
<dbReference type="GO" id="GO:0003723">
    <property type="term" value="F:RNA binding"/>
    <property type="evidence" value="ECO:0007669"/>
    <property type="project" value="UniProtKB-KW"/>
</dbReference>
<dbReference type="InterPro" id="IPR001650">
    <property type="entry name" value="Helicase_C-like"/>
</dbReference>
<dbReference type="InterPro" id="IPR027417">
    <property type="entry name" value="P-loop_NTPase"/>
</dbReference>
<evidence type="ECO:0000256" key="1">
    <source>
        <dbReference type="ARBA" id="ARBA00012552"/>
    </source>
</evidence>
<dbReference type="EMBL" id="OE003589">
    <property type="protein sequence ID" value="CAD7460298.1"/>
    <property type="molecule type" value="Genomic_DNA"/>
</dbReference>